<keyword evidence="2" id="KW-1185">Reference proteome</keyword>
<gene>
    <name evidence="1" type="ORF">ADUPG1_012147</name>
</gene>
<proteinExistence type="predicted"/>
<accession>A0ABQ5JYI0</accession>
<comment type="caution">
    <text evidence="1">The sequence shown here is derived from an EMBL/GenBank/DDBJ whole genome shotgun (WGS) entry which is preliminary data.</text>
</comment>
<evidence type="ECO:0000313" key="1">
    <source>
        <dbReference type="EMBL" id="GKT22528.1"/>
    </source>
</evidence>
<dbReference type="EMBL" id="BQXS01012409">
    <property type="protein sequence ID" value="GKT22528.1"/>
    <property type="molecule type" value="Genomic_DNA"/>
</dbReference>
<reference evidence="1" key="1">
    <citation type="submission" date="2022-03" db="EMBL/GenBank/DDBJ databases">
        <title>Draft genome sequence of Aduncisulcus paluster, a free-living microaerophilic Fornicata.</title>
        <authorList>
            <person name="Yuyama I."/>
            <person name="Kume K."/>
            <person name="Tamura T."/>
            <person name="Inagaki Y."/>
            <person name="Hashimoto T."/>
        </authorList>
    </citation>
    <scope>NUCLEOTIDE SEQUENCE</scope>
    <source>
        <strain evidence="1">NY0171</strain>
    </source>
</reference>
<name>A0ABQ5JYI0_9EUKA</name>
<protein>
    <submittedName>
        <fullName evidence="1">Uncharacterized protein</fullName>
    </submittedName>
</protein>
<evidence type="ECO:0000313" key="2">
    <source>
        <dbReference type="Proteomes" id="UP001057375"/>
    </source>
</evidence>
<organism evidence="1 2">
    <name type="scientific">Aduncisulcus paluster</name>
    <dbReference type="NCBI Taxonomy" id="2918883"/>
    <lineage>
        <taxon>Eukaryota</taxon>
        <taxon>Metamonada</taxon>
        <taxon>Carpediemonas-like organisms</taxon>
        <taxon>Aduncisulcus</taxon>
    </lineage>
</organism>
<dbReference type="Proteomes" id="UP001057375">
    <property type="component" value="Unassembled WGS sequence"/>
</dbReference>
<sequence length="1052" mass="114403">MASSKSDGKLKSLKVSIIIIDSIAGLPVPTTYNEVTETIYVGKEILTHSEINEGETDLFHLTSSQFDALTSSSGGSISTKSSGSDEICDTLHTHNNQEYVPEDNFGNIVLERRQDGENYGSFPLTNLLDPDNNVIESHGLVYLKDSDNDVLSIMSKSFVSSDAPETDSTTYSLLSSDSDTHIPSSILLNHSKLVDLAPADDDVDFTDLTHLNDISFSQLTGNTDLNDVDGVHHHDSTYLKRDNLFNTSEASSDNPDSDSGIFIVSGSDTTQTQTSAIPKHAVGRIVSFDSSGEVSISIPDSLSSLDANSKNLLYYACLEQQQRDLFGISSLSSTSICGYDDGSSWYDDSSLHISTLRVLIESCTIGTDQVTYECVYLSLGGIIPDSSSVGKIPMSYYDSDLVLTNIMVEFDSTNGILTSTDSMPTQVVLFSSNVVGGYDITPFPLPTLDLITSSSSSALDIDQTLPDNDRASLRAPITMLNSAGMKIAVSRYSNQSSSSESDGTYSYILYAPLFMPLTQGLLVSESDIMHLLDIQLDDNGRVHSLYAANDSDCIVHSIHSVTISAWTPLQIELFGSCSTVKSSSVLESFIPVDSSTTLYSILVTHGSILPSDMPYSDLSMSTVSMLLTSRFTMIFFAPSDGTDITIYRRRICFSPQTTECVGDRSWQHVGTITIPLNTDTTVAELNAIDSSHIYNPTGDSIVLLLAATDGYIVLYSFVDDETEFDDGSDGNEDEDDGTSNIESTSLSYSLIYSDLEFGIKYPIDITCSISHKEAIVTFYNNDSNVYISVVNGNSSAEYESSNYITFSTLENIGNPGVDFKNIMISNPTDAYISSAIVGDLWSIVFAGINSSNNEVRTFYYNSNGISDYDFDDTACLTSLDTSLSSIIDTQSELLNEELIDPLIFHPSSDIFNSNPNYLDGGLLFVSDTLAEGSGCIVLSSTPNSEMQVCAELSSEENFTAFSVILITQGCENDSGCVSNGRLYSENETKVEDLSSDGATIDLTQSEYANNQKHTFFSQPFYVTKRVNACFTIKQNDNSETEVVLKRIIGFSL</sequence>